<evidence type="ECO:0000256" key="1">
    <source>
        <dbReference type="SAM" id="MobiDB-lite"/>
    </source>
</evidence>
<evidence type="ECO:0000313" key="3">
    <source>
        <dbReference type="Proteomes" id="UP000812966"/>
    </source>
</evidence>
<dbReference type="EMBL" id="JABELV010000089">
    <property type="protein sequence ID" value="KAG7531501.1"/>
    <property type="molecule type" value="Genomic_DNA"/>
</dbReference>
<accession>A0A8K0JJQ6</accession>
<feature type="compositionally biased region" description="Polar residues" evidence="1">
    <location>
        <begin position="170"/>
        <end position="181"/>
    </location>
</feature>
<feature type="compositionally biased region" description="Polar residues" evidence="1">
    <location>
        <begin position="135"/>
        <end position="145"/>
    </location>
</feature>
<feature type="region of interest" description="Disordered" evidence="1">
    <location>
        <begin position="107"/>
        <end position="181"/>
    </location>
</feature>
<keyword evidence="3" id="KW-1185">Reference proteome</keyword>
<proteinExistence type="predicted"/>
<name>A0A8K0JJQ6_9TREE</name>
<organism evidence="2 3">
    <name type="scientific">Filobasidium floriforme</name>
    <dbReference type="NCBI Taxonomy" id="5210"/>
    <lineage>
        <taxon>Eukaryota</taxon>
        <taxon>Fungi</taxon>
        <taxon>Dikarya</taxon>
        <taxon>Basidiomycota</taxon>
        <taxon>Agaricomycotina</taxon>
        <taxon>Tremellomycetes</taxon>
        <taxon>Filobasidiales</taxon>
        <taxon>Filobasidiaceae</taxon>
        <taxon>Filobasidium</taxon>
    </lineage>
</organism>
<sequence length="235" mass="26142">MPYQNNGSYLNPYDCHSPYQPGQSLPQYDEKKMMDINCLQRFSGIYCNNLPIGSCSNTQLPNRLHCQYHSCMAILTDGTPCPNPSAPGTSYCATGYHEENGRLPILHSPRSSFSCSQSTSTSSSDGHSSSMTRSYETLWSNGSHTGSDHAGSTEGYPSTPQHHAYHTESEQQQPQHFQSHTAQLLPRSGIQWNTHYSHSQPASQYYSPHEQQGAAYYATTEGTDSEWGTIDKRSM</sequence>
<reference evidence="2" key="1">
    <citation type="submission" date="2020-04" db="EMBL/GenBank/DDBJ databases">
        <title>Analysis of mating type loci in Filobasidium floriforme.</title>
        <authorList>
            <person name="Nowrousian M."/>
        </authorList>
    </citation>
    <scope>NUCLEOTIDE SEQUENCE</scope>
    <source>
        <strain evidence="2">CBS 6242</strain>
    </source>
</reference>
<protein>
    <submittedName>
        <fullName evidence="2">Uncharacterized protein</fullName>
    </submittedName>
</protein>
<dbReference type="AlphaFoldDB" id="A0A8K0JJQ6"/>
<feature type="compositionally biased region" description="Low complexity" evidence="1">
    <location>
        <begin position="108"/>
        <end position="134"/>
    </location>
</feature>
<evidence type="ECO:0000313" key="2">
    <source>
        <dbReference type="EMBL" id="KAG7531501.1"/>
    </source>
</evidence>
<comment type="caution">
    <text evidence="2">The sequence shown here is derived from an EMBL/GenBank/DDBJ whole genome shotgun (WGS) entry which is preliminary data.</text>
</comment>
<gene>
    <name evidence="2" type="ORF">FFLO_04299</name>
</gene>
<dbReference type="Proteomes" id="UP000812966">
    <property type="component" value="Unassembled WGS sequence"/>
</dbReference>